<dbReference type="PANTHER" id="PTHR24221">
    <property type="entry name" value="ATP-BINDING CASSETTE SUB-FAMILY B"/>
    <property type="match status" value="1"/>
</dbReference>
<keyword evidence="6" id="KW-1278">Translocase</keyword>
<dbReference type="InterPro" id="IPR039421">
    <property type="entry name" value="Type_1_exporter"/>
</dbReference>
<evidence type="ECO:0000313" key="13">
    <source>
        <dbReference type="Proteomes" id="UP001551695"/>
    </source>
</evidence>
<dbReference type="Gene3D" id="1.20.1560.10">
    <property type="entry name" value="ABC transporter type 1, transmembrane domain"/>
    <property type="match status" value="1"/>
</dbReference>
<feature type="transmembrane region" description="Helical" evidence="10">
    <location>
        <begin position="55"/>
        <end position="75"/>
    </location>
</feature>
<keyword evidence="2" id="KW-0997">Cell inner membrane</keyword>
<evidence type="ECO:0000256" key="10">
    <source>
        <dbReference type="SAM" id="Phobius"/>
    </source>
</evidence>
<dbReference type="SUPFAM" id="SSF52540">
    <property type="entry name" value="P-loop containing nucleoside triphosphate hydrolases"/>
    <property type="match status" value="1"/>
</dbReference>
<feature type="domain" description="ABC transporter" evidence="11">
    <location>
        <begin position="338"/>
        <end position="582"/>
    </location>
</feature>
<sequence length="588" mass="62843">MSAAREILNALKLGYRVEPRMSVLAALLLPCAMANTVLAALGQRWLVNSANAAIAWEAVLGAALAALALGVSGSLTRVVTNLRNHLAHESGRALAREAFVLVARRRDHELLSDSAYADDVEILRKHALTLGNLAWTGILLAGQAVSIVVSLSLLVSVHPALGLTALLVLLPIGSAMWTQNRIRSADENLTTRLRQEREIHAACTESERVGEPRTYGALPRLDAYASRVWEEVSVRRARVRLWAALVTVAGWVVFGVGLVLGLSVLADQLRAGAATLGDVILVITLITGVRLQISHSLFEVEAVAEGISAAHAMGRVRAASVPTGHTGPGLPAQLRDGITVDNLSFDYANGVHALRDVSLTIPAGSVVAVVGLNGAGKSTLVDLLTGTLRPTGGRILLDGTDLSTVDLDHGPRRLSGAFQDFLRPPVLAGESVGIGDLEHLHDEPAVWRAIDRADAGSVFDALPEGLRTPLSLRDGASLSHGQWQKLAIARSAMNDAPLVIALDEPTSALDPQAEHDLFTRYVQRARDVAARQGTITLLVSHRLSSARLADRVLSIENGRVAEYGTHEQLMNHNGRYRQLFEDQQAAYS</sequence>
<dbReference type="Pfam" id="PF00005">
    <property type="entry name" value="ABC_tran"/>
    <property type="match status" value="1"/>
</dbReference>
<dbReference type="SMART" id="SM00382">
    <property type="entry name" value="AAA"/>
    <property type="match status" value="1"/>
</dbReference>
<protein>
    <submittedName>
        <fullName evidence="12">ABC transporter ATP-binding protein</fullName>
    </submittedName>
</protein>
<dbReference type="SUPFAM" id="SSF90123">
    <property type="entry name" value="ABC transporter transmembrane region"/>
    <property type="match status" value="1"/>
</dbReference>
<evidence type="ECO:0000313" key="12">
    <source>
        <dbReference type="EMBL" id="MEV0708085.1"/>
    </source>
</evidence>
<dbReference type="PROSITE" id="PS00211">
    <property type="entry name" value="ABC_TRANSPORTER_1"/>
    <property type="match status" value="1"/>
</dbReference>
<evidence type="ECO:0000256" key="1">
    <source>
        <dbReference type="ARBA" id="ARBA00004651"/>
    </source>
</evidence>
<proteinExistence type="inferred from homology"/>
<evidence type="ECO:0000259" key="11">
    <source>
        <dbReference type="PROSITE" id="PS50893"/>
    </source>
</evidence>
<keyword evidence="13" id="KW-1185">Reference proteome</keyword>
<dbReference type="PROSITE" id="PS50893">
    <property type="entry name" value="ABC_TRANSPORTER_2"/>
    <property type="match status" value="1"/>
</dbReference>
<keyword evidence="2" id="KW-1003">Cell membrane</keyword>
<comment type="similarity">
    <text evidence="9">Belongs to the ABC transporter superfamily. Siderophore-Fe(3+) uptake transporter (SIUT) (TC 3.A.1.21) family.</text>
</comment>
<dbReference type="Gene3D" id="3.40.50.300">
    <property type="entry name" value="P-loop containing nucleotide triphosphate hydrolases"/>
    <property type="match status" value="1"/>
</dbReference>
<evidence type="ECO:0000256" key="6">
    <source>
        <dbReference type="ARBA" id="ARBA00022967"/>
    </source>
</evidence>
<feature type="transmembrane region" description="Helical" evidence="10">
    <location>
        <begin position="133"/>
        <end position="154"/>
    </location>
</feature>
<comment type="subcellular location">
    <subcellularLocation>
        <location evidence="1">Cell membrane</location>
        <topology evidence="1">Multi-pass membrane protein</topology>
    </subcellularLocation>
</comment>
<dbReference type="InterPro" id="IPR017871">
    <property type="entry name" value="ABC_transporter-like_CS"/>
</dbReference>
<keyword evidence="3 10" id="KW-0812">Transmembrane</keyword>
<evidence type="ECO:0000256" key="3">
    <source>
        <dbReference type="ARBA" id="ARBA00022692"/>
    </source>
</evidence>
<feature type="transmembrane region" description="Helical" evidence="10">
    <location>
        <begin position="160"/>
        <end position="178"/>
    </location>
</feature>
<evidence type="ECO:0000256" key="4">
    <source>
        <dbReference type="ARBA" id="ARBA00022741"/>
    </source>
</evidence>
<dbReference type="EMBL" id="JBFAKC010000004">
    <property type="protein sequence ID" value="MEV0708085.1"/>
    <property type="molecule type" value="Genomic_DNA"/>
</dbReference>
<dbReference type="InterPro" id="IPR003439">
    <property type="entry name" value="ABC_transporter-like_ATP-bd"/>
</dbReference>
<dbReference type="PANTHER" id="PTHR24221:SF654">
    <property type="entry name" value="ATP-BINDING CASSETTE SUB-FAMILY B MEMBER 6"/>
    <property type="match status" value="1"/>
</dbReference>
<dbReference type="RefSeq" id="WP_357782355.1">
    <property type="nucleotide sequence ID" value="NZ_JBFAKC010000004.1"/>
</dbReference>
<dbReference type="GO" id="GO:0005524">
    <property type="term" value="F:ATP binding"/>
    <property type="evidence" value="ECO:0007669"/>
    <property type="project" value="UniProtKB-KW"/>
</dbReference>
<evidence type="ECO:0000256" key="7">
    <source>
        <dbReference type="ARBA" id="ARBA00022989"/>
    </source>
</evidence>
<evidence type="ECO:0000256" key="2">
    <source>
        <dbReference type="ARBA" id="ARBA00022519"/>
    </source>
</evidence>
<evidence type="ECO:0000256" key="9">
    <source>
        <dbReference type="ARBA" id="ARBA00023455"/>
    </source>
</evidence>
<evidence type="ECO:0000256" key="5">
    <source>
        <dbReference type="ARBA" id="ARBA00022840"/>
    </source>
</evidence>
<reference evidence="12 13" key="1">
    <citation type="submission" date="2024-06" db="EMBL/GenBank/DDBJ databases">
        <title>The Natural Products Discovery Center: Release of the First 8490 Sequenced Strains for Exploring Actinobacteria Biosynthetic Diversity.</title>
        <authorList>
            <person name="Kalkreuter E."/>
            <person name="Kautsar S.A."/>
            <person name="Yang D."/>
            <person name="Bader C.D."/>
            <person name="Teijaro C.N."/>
            <person name="Fluegel L."/>
            <person name="Davis C.M."/>
            <person name="Simpson J.R."/>
            <person name="Lauterbach L."/>
            <person name="Steele A.D."/>
            <person name="Gui C."/>
            <person name="Meng S."/>
            <person name="Li G."/>
            <person name="Viehrig K."/>
            <person name="Ye F."/>
            <person name="Su P."/>
            <person name="Kiefer A.F."/>
            <person name="Nichols A."/>
            <person name="Cepeda A.J."/>
            <person name="Yan W."/>
            <person name="Fan B."/>
            <person name="Jiang Y."/>
            <person name="Adhikari A."/>
            <person name="Zheng C.-J."/>
            <person name="Schuster L."/>
            <person name="Cowan T.M."/>
            <person name="Smanski M.J."/>
            <person name="Chevrette M.G."/>
            <person name="De Carvalho L.P.S."/>
            <person name="Shen B."/>
        </authorList>
    </citation>
    <scope>NUCLEOTIDE SEQUENCE [LARGE SCALE GENOMIC DNA]</scope>
    <source>
        <strain evidence="12 13">NPDC050403</strain>
    </source>
</reference>
<keyword evidence="5 12" id="KW-0067">ATP-binding</keyword>
<gene>
    <name evidence="12" type="ORF">AB0I48_11005</name>
</gene>
<keyword evidence="7 10" id="KW-1133">Transmembrane helix</keyword>
<keyword evidence="4" id="KW-0547">Nucleotide-binding</keyword>
<keyword evidence="8 10" id="KW-0472">Membrane</keyword>
<evidence type="ECO:0000256" key="8">
    <source>
        <dbReference type="ARBA" id="ARBA00023136"/>
    </source>
</evidence>
<name>A0ABV3FRP6_9NOCA</name>
<organism evidence="12 13">
    <name type="scientific">Nocardia aurea</name>
    <dbReference type="NCBI Taxonomy" id="2144174"/>
    <lineage>
        <taxon>Bacteria</taxon>
        <taxon>Bacillati</taxon>
        <taxon>Actinomycetota</taxon>
        <taxon>Actinomycetes</taxon>
        <taxon>Mycobacteriales</taxon>
        <taxon>Nocardiaceae</taxon>
        <taxon>Nocardia</taxon>
    </lineage>
</organism>
<dbReference type="InterPro" id="IPR027417">
    <property type="entry name" value="P-loop_NTPase"/>
</dbReference>
<comment type="caution">
    <text evidence="12">The sequence shown here is derived from an EMBL/GenBank/DDBJ whole genome shotgun (WGS) entry which is preliminary data.</text>
</comment>
<dbReference type="InterPro" id="IPR003593">
    <property type="entry name" value="AAA+_ATPase"/>
</dbReference>
<feature type="transmembrane region" description="Helical" evidence="10">
    <location>
        <begin position="241"/>
        <end position="265"/>
    </location>
</feature>
<dbReference type="InterPro" id="IPR036640">
    <property type="entry name" value="ABC1_TM_sf"/>
</dbReference>
<dbReference type="Proteomes" id="UP001551695">
    <property type="component" value="Unassembled WGS sequence"/>
</dbReference>
<accession>A0ABV3FRP6</accession>